<organism evidence="2 3">
    <name type="scientific">Streptomyces varsoviensis</name>
    <dbReference type="NCBI Taxonomy" id="67373"/>
    <lineage>
        <taxon>Bacteria</taxon>
        <taxon>Bacillati</taxon>
        <taxon>Actinomycetota</taxon>
        <taxon>Actinomycetes</taxon>
        <taxon>Kitasatosporales</taxon>
        <taxon>Streptomycetaceae</taxon>
        <taxon>Streptomyces</taxon>
    </lineage>
</organism>
<reference evidence="2 3" key="1">
    <citation type="submission" date="2015-07" db="EMBL/GenBank/DDBJ databases">
        <authorList>
            <person name="Ju K.-S."/>
            <person name="Doroghazi J.R."/>
            <person name="Metcalf W.W."/>
        </authorList>
    </citation>
    <scope>NUCLEOTIDE SEQUENCE [LARGE SCALE GENOMIC DNA]</scope>
    <source>
        <strain evidence="2 3">NRRL B-3589</strain>
    </source>
</reference>
<accession>A0ABR5J469</accession>
<sequence length="63" mass="7064">MLDAYRAARRGEAAPPAPGAGDLRAMREVRQWREFMAVVDERAAARRARRAALTRFLRPRAGA</sequence>
<dbReference type="EMBL" id="LGUT01001807">
    <property type="protein sequence ID" value="KOG88190.1"/>
    <property type="molecule type" value="Genomic_DNA"/>
</dbReference>
<evidence type="ECO:0000313" key="2">
    <source>
        <dbReference type="EMBL" id="KOG88190.1"/>
    </source>
</evidence>
<proteinExistence type="predicted"/>
<evidence type="ECO:0000256" key="1">
    <source>
        <dbReference type="SAM" id="MobiDB-lite"/>
    </source>
</evidence>
<protein>
    <submittedName>
        <fullName evidence="2">Uncharacterized protein</fullName>
    </submittedName>
</protein>
<feature type="non-terminal residue" evidence="2">
    <location>
        <position position="63"/>
    </location>
</feature>
<comment type="caution">
    <text evidence="2">The sequence shown here is derived from an EMBL/GenBank/DDBJ whole genome shotgun (WGS) entry which is preliminary data.</text>
</comment>
<dbReference type="Proteomes" id="UP000037020">
    <property type="component" value="Unassembled WGS sequence"/>
</dbReference>
<feature type="region of interest" description="Disordered" evidence="1">
    <location>
        <begin position="1"/>
        <end position="22"/>
    </location>
</feature>
<name>A0ABR5J469_9ACTN</name>
<keyword evidence="3" id="KW-1185">Reference proteome</keyword>
<gene>
    <name evidence="2" type="ORF">ADK38_21175</name>
</gene>
<evidence type="ECO:0000313" key="3">
    <source>
        <dbReference type="Proteomes" id="UP000037020"/>
    </source>
</evidence>